<gene>
    <name evidence="1" type="ORF">PoB_005853900</name>
</gene>
<reference evidence="1 2" key="1">
    <citation type="journal article" date="2021" name="Elife">
        <title>Chloroplast acquisition without the gene transfer in kleptoplastic sea slugs, Plakobranchus ocellatus.</title>
        <authorList>
            <person name="Maeda T."/>
            <person name="Takahashi S."/>
            <person name="Yoshida T."/>
            <person name="Shimamura S."/>
            <person name="Takaki Y."/>
            <person name="Nagai Y."/>
            <person name="Toyoda A."/>
            <person name="Suzuki Y."/>
            <person name="Arimoto A."/>
            <person name="Ishii H."/>
            <person name="Satoh N."/>
            <person name="Nishiyama T."/>
            <person name="Hasebe M."/>
            <person name="Maruyama T."/>
            <person name="Minagawa J."/>
            <person name="Obokata J."/>
            <person name="Shigenobu S."/>
        </authorList>
    </citation>
    <scope>NUCLEOTIDE SEQUENCE [LARGE SCALE GENOMIC DNA]</scope>
</reference>
<dbReference type="EMBL" id="BLXT01006539">
    <property type="protein sequence ID" value="GFO32034.1"/>
    <property type="molecule type" value="Genomic_DNA"/>
</dbReference>
<evidence type="ECO:0000313" key="2">
    <source>
        <dbReference type="Proteomes" id="UP000735302"/>
    </source>
</evidence>
<dbReference type="Proteomes" id="UP000735302">
    <property type="component" value="Unassembled WGS sequence"/>
</dbReference>
<evidence type="ECO:0000313" key="1">
    <source>
        <dbReference type="EMBL" id="GFO32034.1"/>
    </source>
</evidence>
<name>A0AAV4CL90_9GAST</name>
<dbReference type="AlphaFoldDB" id="A0AAV4CL90"/>
<accession>A0AAV4CL90</accession>
<organism evidence="1 2">
    <name type="scientific">Plakobranchus ocellatus</name>
    <dbReference type="NCBI Taxonomy" id="259542"/>
    <lineage>
        <taxon>Eukaryota</taxon>
        <taxon>Metazoa</taxon>
        <taxon>Spiralia</taxon>
        <taxon>Lophotrochozoa</taxon>
        <taxon>Mollusca</taxon>
        <taxon>Gastropoda</taxon>
        <taxon>Heterobranchia</taxon>
        <taxon>Euthyneura</taxon>
        <taxon>Panpulmonata</taxon>
        <taxon>Sacoglossa</taxon>
        <taxon>Placobranchoidea</taxon>
        <taxon>Plakobranchidae</taxon>
        <taxon>Plakobranchus</taxon>
    </lineage>
</organism>
<proteinExistence type="predicted"/>
<sequence length="108" mass="12481">MIPFKIPGVECANEAFDVLRDHSVFPGKEDPEPPGATLIDFTDNHVGLPWCDDLAATMNFTCSNSCKPKTLNMKRKEPMRHTILTIDEAFYEKEREEKEIKEREKKRL</sequence>
<comment type="caution">
    <text evidence="1">The sequence shown here is derived from an EMBL/GenBank/DDBJ whole genome shotgun (WGS) entry which is preliminary data.</text>
</comment>
<keyword evidence="2" id="KW-1185">Reference proteome</keyword>
<protein>
    <submittedName>
        <fullName evidence="1">Uncharacterized protein</fullName>
    </submittedName>
</protein>